<dbReference type="GO" id="GO:0015031">
    <property type="term" value="P:protein transport"/>
    <property type="evidence" value="ECO:0007669"/>
    <property type="project" value="UniProtKB-KW"/>
</dbReference>
<dbReference type="PANTHER" id="PTHR30558">
    <property type="entry name" value="EXBD MEMBRANE COMPONENT OF PMF-DRIVEN MACROMOLECULE IMPORT SYSTEM"/>
    <property type="match status" value="1"/>
</dbReference>
<dbReference type="GO" id="GO:0005886">
    <property type="term" value="C:plasma membrane"/>
    <property type="evidence" value="ECO:0007669"/>
    <property type="project" value="UniProtKB-SubCell"/>
</dbReference>
<keyword evidence="10" id="KW-1185">Reference proteome</keyword>
<evidence type="ECO:0000256" key="6">
    <source>
        <dbReference type="ARBA" id="ARBA00023136"/>
    </source>
</evidence>
<evidence type="ECO:0000256" key="7">
    <source>
        <dbReference type="RuleBase" id="RU003879"/>
    </source>
</evidence>
<evidence type="ECO:0000313" key="10">
    <source>
        <dbReference type="Proteomes" id="UP000184497"/>
    </source>
</evidence>
<feature type="transmembrane region" description="Helical" evidence="8">
    <location>
        <begin position="21"/>
        <end position="41"/>
    </location>
</feature>
<sequence length="168" mass="18317">MKESAKARRLKRHHRRNKGQSKMNLVSLMDIFTILVFFLMVNSSSDVQVLNQSSTIKLPDSSAVQPPGDVLALTVTEKDILVNGRVVIKREVLQALDGQIEPGLKQELDYQASRSGQPVPEAGRAITILADRELPYDLLKKIMSTCVDAGYASISLAVNQSAKEGAGA</sequence>
<dbReference type="OrthoDB" id="5294637at2"/>
<evidence type="ECO:0000256" key="1">
    <source>
        <dbReference type="ARBA" id="ARBA00004162"/>
    </source>
</evidence>
<reference evidence="10" key="1">
    <citation type="submission" date="2016-11" db="EMBL/GenBank/DDBJ databases">
        <authorList>
            <person name="Varghese N."/>
            <person name="Submissions S."/>
        </authorList>
    </citation>
    <scope>NUCLEOTIDE SEQUENCE [LARGE SCALE GENOMIC DNA]</scope>
    <source>
        <strain evidence="10">CGMCC 1.10835</strain>
    </source>
</reference>
<keyword evidence="7" id="KW-0813">Transport</keyword>
<gene>
    <name evidence="9" type="ORF">SAMN05216369_1992</name>
</gene>
<comment type="similarity">
    <text evidence="2 7">Belongs to the ExbD/TolR family.</text>
</comment>
<organism evidence="9 10">
    <name type="scientific">Marinobacter antarcticus</name>
    <dbReference type="NCBI Taxonomy" id="564117"/>
    <lineage>
        <taxon>Bacteria</taxon>
        <taxon>Pseudomonadati</taxon>
        <taxon>Pseudomonadota</taxon>
        <taxon>Gammaproteobacteria</taxon>
        <taxon>Pseudomonadales</taxon>
        <taxon>Marinobacteraceae</taxon>
        <taxon>Marinobacter</taxon>
    </lineage>
</organism>
<name>A0A1M6SD73_9GAMM</name>
<proteinExistence type="inferred from homology"/>
<dbReference type="AlphaFoldDB" id="A0A1M6SD73"/>
<dbReference type="InterPro" id="IPR003400">
    <property type="entry name" value="ExbD"/>
</dbReference>
<evidence type="ECO:0000256" key="4">
    <source>
        <dbReference type="ARBA" id="ARBA00022692"/>
    </source>
</evidence>
<comment type="subcellular location">
    <subcellularLocation>
        <location evidence="1">Cell membrane</location>
        <topology evidence="1">Single-pass membrane protein</topology>
    </subcellularLocation>
    <subcellularLocation>
        <location evidence="7">Cell membrane</location>
        <topology evidence="7">Single-pass type II membrane protein</topology>
    </subcellularLocation>
</comment>
<dbReference type="RefSeq" id="WP_072796958.1">
    <property type="nucleotide sequence ID" value="NZ_FRAQ01000001.1"/>
</dbReference>
<dbReference type="STRING" id="564117.SAMN05216369_1992"/>
<keyword evidence="3" id="KW-1003">Cell membrane</keyword>
<evidence type="ECO:0000256" key="2">
    <source>
        <dbReference type="ARBA" id="ARBA00005811"/>
    </source>
</evidence>
<keyword evidence="6 8" id="KW-0472">Membrane</keyword>
<evidence type="ECO:0000313" key="9">
    <source>
        <dbReference type="EMBL" id="SHK42693.1"/>
    </source>
</evidence>
<dbReference type="Proteomes" id="UP000184497">
    <property type="component" value="Unassembled WGS sequence"/>
</dbReference>
<accession>A0A1M6SD73</accession>
<keyword evidence="5 8" id="KW-1133">Transmembrane helix</keyword>
<keyword evidence="7" id="KW-0653">Protein transport</keyword>
<keyword evidence="4 7" id="KW-0812">Transmembrane</keyword>
<evidence type="ECO:0000256" key="5">
    <source>
        <dbReference type="ARBA" id="ARBA00022989"/>
    </source>
</evidence>
<dbReference type="PANTHER" id="PTHR30558:SF3">
    <property type="entry name" value="BIOPOLYMER TRANSPORT PROTEIN EXBD-RELATED"/>
    <property type="match status" value="1"/>
</dbReference>
<dbReference type="Pfam" id="PF02472">
    <property type="entry name" value="ExbD"/>
    <property type="match status" value="1"/>
</dbReference>
<evidence type="ECO:0000256" key="3">
    <source>
        <dbReference type="ARBA" id="ARBA00022475"/>
    </source>
</evidence>
<evidence type="ECO:0000256" key="8">
    <source>
        <dbReference type="SAM" id="Phobius"/>
    </source>
</evidence>
<protein>
    <submittedName>
        <fullName evidence="9">Biopolymer transport protein ExbD</fullName>
    </submittedName>
</protein>
<dbReference type="EMBL" id="FRAQ01000001">
    <property type="protein sequence ID" value="SHK42693.1"/>
    <property type="molecule type" value="Genomic_DNA"/>
</dbReference>
<dbReference type="GO" id="GO:0022857">
    <property type="term" value="F:transmembrane transporter activity"/>
    <property type="evidence" value="ECO:0007669"/>
    <property type="project" value="InterPro"/>
</dbReference>